<evidence type="ECO:0000256" key="1">
    <source>
        <dbReference type="SAM" id="SignalP"/>
    </source>
</evidence>
<dbReference type="Proteomes" id="UP000807306">
    <property type="component" value="Unassembled WGS sequence"/>
</dbReference>
<dbReference type="EMBL" id="MU157872">
    <property type="protein sequence ID" value="KAF9526324.1"/>
    <property type="molecule type" value="Genomic_DNA"/>
</dbReference>
<protein>
    <recommendedName>
        <fullName evidence="4">BTB domain-containing protein</fullName>
    </recommendedName>
</protein>
<keyword evidence="1" id="KW-0732">Signal</keyword>
<feature type="signal peptide" evidence="1">
    <location>
        <begin position="1"/>
        <end position="17"/>
    </location>
</feature>
<comment type="caution">
    <text evidence="2">The sequence shown here is derived from an EMBL/GenBank/DDBJ whole genome shotgun (WGS) entry which is preliminary data.</text>
</comment>
<name>A0A9P6JN70_9AGAR</name>
<keyword evidence="3" id="KW-1185">Reference proteome</keyword>
<feature type="chain" id="PRO_5040119390" description="BTB domain-containing protein" evidence="1">
    <location>
        <begin position="18"/>
        <end position="156"/>
    </location>
</feature>
<dbReference type="OrthoDB" id="3223751at2759"/>
<evidence type="ECO:0000313" key="2">
    <source>
        <dbReference type="EMBL" id="KAF9526324.1"/>
    </source>
</evidence>
<organism evidence="2 3">
    <name type="scientific">Crepidotus variabilis</name>
    <dbReference type="NCBI Taxonomy" id="179855"/>
    <lineage>
        <taxon>Eukaryota</taxon>
        <taxon>Fungi</taxon>
        <taxon>Dikarya</taxon>
        <taxon>Basidiomycota</taxon>
        <taxon>Agaricomycotina</taxon>
        <taxon>Agaricomycetes</taxon>
        <taxon>Agaricomycetidae</taxon>
        <taxon>Agaricales</taxon>
        <taxon>Agaricineae</taxon>
        <taxon>Crepidotaceae</taxon>
        <taxon>Crepidotus</taxon>
    </lineage>
</organism>
<reference evidence="2" key="1">
    <citation type="submission" date="2020-11" db="EMBL/GenBank/DDBJ databases">
        <authorList>
            <consortium name="DOE Joint Genome Institute"/>
            <person name="Ahrendt S."/>
            <person name="Riley R."/>
            <person name="Andreopoulos W."/>
            <person name="Labutti K."/>
            <person name="Pangilinan J."/>
            <person name="Ruiz-Duenas F.J."/>
            <person name="Barrasa J.M."/>
            <person name="Sanchez-Garcia M."/>
            <person name="Camarero S."/>
            <person name="Miyauchi S."/>
            <person name="Serrano A."/>
            <person name="Linde D."/>
            <person name="Babiker R."/>
            <person name="Drula E."/>
            <person name="Ayuso-Fernandez I."/>
            <person name="Pacheco R."/>
            <person name="Padilla G."/>
            <person name="Ferreira P."/>
            <person name="Barriuso J."/>
            <person name="Kellner H."/>
            <person name="Castanera R."/>
            <person name="Alfaro M."/>
            <person name="Ramirez L."/>
            <person name="Pisabarro A.G."/>
            <person name="Kuo A."/>
            <person name="Tritt A."/>
            <person name="Lipzen A."/>
            <person name="He G."/>
            <person name="Yan M."/>
            <person name="Ng V."/>
            <person name="Cullen D."/>
            <person name="Martin F."/>
            <person name="Rosso M.-N."/>
            <person name="Henrissat B."/>
            <person name="Hibbett D."/>
            <person name="Martinez A.T."/>
            <person name="Grigoriev I.V."/>
        </authorList>
    </citation>
    <scope>NUCLEOTIDE SEQUENCE</scope>
    <source>
        <strain evidence="2">CBS 506.95</strain>
    </source>
</reference>
<evidence type="ECO:0000313" key="3">
    <source>
        <dbReference type="Proteomes" id="UP000807306"/>
    </source>
</evidence>
<sequence length="156" mass="17536">MAVLLLLSNTLVMTAKQKQLSTDLDPDPIIVPTDGASVIQRHPIYYIELILFKVENTLYRVQKKGFLRSNAKFFDRFNVLGDINEDRSDSDPIEINGVTSEAFEGLLMAIYPVDENTPTYEGWLGALELATEWDMPNIRTKAIRTLANFHQSGSGT</sequence>
<accession>A0A9P6JN70</accession>
<proteinExistence type="predicted"/>
<dbReference type="AlphaFoldDB" id="A0A9P6JN70"/>
<evidence type="ECO:0008006" key="4">
    <source>
        <dbReference type="Google" id="ProtNLM"/>
    </source>
</evidence>
<gene>
    <name evidence="2" type="ORF">CPB83DRAFT_908437</name>
</gene>